<dbReference type="InterPro" id="IPR050410">
    <property type="entry name" value="CCR4/nocturin_mRNA_transcr"/>
</dbReference>
<dbReference type="PANTHER" id="PTHR12121">
    <property type="entry name" value="CARBON CATABOLITE REPRESSOR PROTEIN 4"/>
    <property type="match status" value="1"/>
</dbReference>
<feature type="chain" id="PRO_5040909854" evidence="1">
    <location>
        <begin position="20"/>
        <end position="119"/>
    </location>
</feature>
<accession>A0A9W6XUY0</accession>
<evidence type="ECO:0000313" key="3">
    <source>
        <dbReference type="Proteomes" id="UP001165121"/>
    </source>
</evidence>
<proteinExistence type="predicted"/>
<dbReference type="Gene3D" id="3.60.10.10">
    <property type="entry name" value="Endonuclease/exonuclease/phosphatase"/>
    <property type="match status" value="1"/>
</dbReference>
<dbReference type="PANTHER" id="PTHR12121:SF34">
    <property type="entry name" value="PROTEIN ANGEL"/>
    <property type="match status" value="1"/>
</dbReference>
<reference evidence="2" key="1">
    <citation type="submission" date="2023-04" db="EMBL/GenBank/DDBJ databases">
        <title>Phytophthora fragariaefolia NBRC 109709.</title>
        <authorList>
            <person name="Ichikawa N."/>
            <person name="Sato H."/>
            <person name="Tonouchi N."/>
        </authorList>
    </citation>
    <scope>NUCLEOTIDE SEQUENCE</scope>
    <source>
        <strain evidence="2">NBRC 109709</strain>
    </source>
</reference>
<dbReference type="AlphaFoldDB" id="A0A9W6XUY0"/>
<dbReference type="InterPro" id="IPR036691">
    <property type="entry name" value="Endo/exonu/phosph_ase_sf"/>
</dbReference>
<gene>
    <name evidence="2" type="ORF">Pfra01_001802300</name>
</gene>
<dbReference type="GO" id="GO:0000175">
    <property type="term" value="F:3'-5'-RNA exonuclease activity"/>
    <property type="evidence" value="ECO:0007669"/>
    <property type="project" value="TreeGrafter"/>
</dbReference>
<keyword evidence="1" id="KW-0732">Signal</keyword>
<feature type="signal peptide" evidence="1">
    <location>
        <begin position="1"/>
        <end position="19"/>
    </location>
</feature>
<sequence length="119" mass="12995">MDILVAAVMLSLHTHLVIGAVRTGETTHDGCAIFVKESMFRIVSSHSIEYHVPDHPVLNRDNIALTAVVEAKSSAARFIVANTHLLFNPNVRVLACYCLSPGIKQPDDILRDCCAAWGN</sequence>
<evidence type="ECO:0000256" key="1">
    <source>
        <dbReference type="SAM" id="SignalP"/>
    </source>
</evidence>
<evidence type="ECO:0000313" key="2">
    <source>
        <dbReference type="EMBL" id="GMF47562.1"/>
    </source>
</evidence>
<dbReference type="OrthoDB" id="428734at2759"/>
<dbReference type="EMBL" id="BSXT01002164">
    <property type="protein sequence ID" value="GMF47562.1"/>
    <property type="molecule type" value="Genomic_DNA"/>
</dbReference>
<name>A0A9W6XUY0_9STRA</name>
<dbReference type="Proteomes" id="UP001165121">
    <property type="component" value="Unassembled WGS sequence"/>
</dbReference>
<protein>
    <submittedName>
        <fullName evidence="2">Unnamed protein product</fullName>
    </submittedName>
</protein>
<comment type="caution">
    <text evidence="2">The sequence shown here is derived from an EMBL/GenBank/DDBJ whole genome shotgun (WGS) entry which is preliminary data.</text>
</comment>
<keyword evidence="3" id="KW-1185">Reference proteome</keyword>
<dbReference type="SUPFAM" id="SSF56219">
    <property type="entry name" value="DNase I-like"/>
    <property type="match status" value="1"/>
</dbReference>
<organism evidence="2 3">
    <name type="scientific">Phytophthora fragariaefolia</name>
    <dbReference type="NCBI Taxonomy" id="1490495"/>
    <lineage>
        <taxon>Eukaryota</taxon>
        <taxon>Sar</taxon>
        <taxon>Stramenopiles</taxon>
        <taxon>Oomycota</taxon>
        <taxon>Peronosporomycetes</taxon>
        <taxon>Peronosporales</taxon>
        <taxon>Peronosporaceae</taxon>
        <taxon>Phytophthora</taxon>
    </lineage>
</organism>